<feature type="active site" description="Proton donor; for dehydratase activity" evidence="8">
    <location>
        <position position="1181"/>
    </location>
</feature>
<dbReference type="Gene3D" id="3.30.70.3290">
    <property type="match status" value="1"/>
</dbReference>
<dbReference type="InterPro" id="IPR029063">
    <property type="entry name" value="SAM-dependent_MTases_sf"/>
</dbReference>
<dbReference type="Pfam" id="PF00698">
    <property type="entry name" value="Acyl_transf_1"/>
    <property type="match status" value="1"/>
</dbReference>
<feature type="domain" description="Carrier" evidence="10">
    <location>
        <begin position="2422"/>
        <end position="2499"/>
    </location>
</feature>
<dbReference type="PANTHER" id="PTHR43775:SF20">
    <property type="entry name" value="HYBRID PKS-NRPS SYNTHETASE APDA"/>
    <property type="match status" value="1"/>
</dbReference>
<dbReference type="InterPro" id="IPR042104">
    <property type="entry name" value="PKS_dehydratase_sf"/>
</dbReference>
<dbReference type="Gene3D" id="3.10.129.110">
    <property type="entry name" value="Polyketide synthase dehydratase"/>
    <property type="match status" value="1"/>
</dbReference>
<dbReference type="PROSITE" id="PS00606">
    <property type="entry name" value="KS3_1"/>
    <property type="match status" value="1"/>
</dbReference>
<dbReference type="InterPro" id="IPR001227">
    <property type="entry name" value="Ac_transferase_dom_sf"/>
</dbReference>
<dbReference type="InterPro" id="IPR009081">
    <property type="entry name" value="PP-bd_ACP"/>
</dbReference>
<keyword evidence="14" id="KW-1185">Reference proteome</keyword>
<dbReference type="InterPro" id="IPR016039">
    <property type="entry name" value="Thiolase-like"/>
</dbReference>
<dbReference type="Pfam" id="PF00668">
    <property type="entry name" value="Condensation"/>
    <property type="match status" value="1"/>
</dbReference>
<dbReference type="InterPro" id="IPR049551">
    <property type="entry name" value="PKS_DH_C"/>
</dbReference>
<dbReference type="Pfam" id="PF00550">
    <property type="entry name" value="PP-binding"/>
    <property type="match status" value="1"/>
</dbReference>
<evidence type="ECO:0000259" key="12">
    <source>
        <dbReference type="PROSITE" id="PS52019"/>
    </source>
</evidence>
<keyword evidence="5" id="KW-0677">Repeat</keyword>
<dbReference type="SUPFAM" id="SSF52151">
    <property type="entry name" value="FabD/lysophospholipase-like"/>
    <property type="match status" value="1"/>
</dbReference>
<feature type="region of interest" description="Disordered" evidence="9">
    <location>
        <begin position="2506"/>
        <end position="2573"/>
    </location>
</feature>
<gene>
    <name evidence="13" type="ORF">BDV25DRAFT_141197</name>
</gene>
<evidence type="ECO:0000313" key="13">
    <source>
        <dbReference type="EMBL" id="KAE8149034.1"/>
    </source>
</evidence>
<dbReference type="InterPro" id="IPR049900">
    <property type="entry name" value="PKS_mFAS_DH"/>
</dbReference>
<proteinExistence type="inferred from homology"/>
<dbReference type="InterPro" id="IPR032821">
    <property type="entry name" value="PKS_assoc"/>
</dbReference>
<dbReference type="GO" id="GO:0004312">
    <property type="term" value="F:fatty acid synthase activity"/>
    <property type="evidence" value="ECO:0007669"/>
    <property type="project" value="TreeGrafter"/>
</dbReference>
<dbReference type="FunFam" id="3.40.47.10:FF:000019">
    <property type="entry name" value="Polyketide synthase type I"/>
    <property type="match status" value="1"/>
</dbReference>
<evidence type="ECO:0000256" key="9">
    <source>
        <dbReference type="SAM" id="MobiDB-lite"/>
    </source>
</evidence>
<dbReference type="SUPFAM" id="SSF51735">
    <property type="entry name" value="NAD(P)-binding Rossmann-fold domains"/>
    <property type="match status" value="3"/>
</dbReference>
<evidence type="ECO:0000256" key="6">
    <source>
        <dbReference type="ARBA" id="ARBA00023268"/>
    </source>
</evidence>
<dbReference type="InterPro" id="IPR006162">
    <property type="entry name" value="Ppantetheine_attach_site"/>
</dbReference>
<dbReference type="InterPro" id="IPR023213">
    <property type="entry name" value="CAT-like_dom_sf"/>
</dbReference>
<dbReference type="InterPro" id="IPR045851">
    <property type="entry name" value="AMP-bd_C_sf"/>
</dbReference>
<evidence type="ECO:0000256" key="1">
    <source>
        <dbReference type="ARBA" id="ARBA00022450"/>
    </source>
</evidence>
<evidence type="ECO:0000256" key="3">
    <source>
        <dbReference type="ARBA" id="ARBA00022598"/>
    </source>
</evidence>
<sequence length="4016" mass="438755">MAYTHSPKEPIAIIGSGCRFPGDSTSPSKLWELLHSPRDLSKKIPSESRFNADGFYHPNGERHGSSNVTKSYFIEEDPRLFDAGFFSIAPREAEAIDPQQRLLLETVYEAMENAGLTLQGLKGSMTSAYVGAMSADYTDTQTRDVENMSQYMITGTSRALLSNRLSYFFDWHGPSISVDTACSSSLAAVHLGVQSLRNGECTASCVAGSNLILGPDAYLASTSLHLLSATGKSQMWDQGADGYARGEGICAFFMKTLSQALQDGDRIDAIIRETCVNSDGRTKGIALPSAEAQAALISTAYKNAGLDILRAEDRPQYIEAHGTGTQAGDPREASALSQTFFPPGHNHDERPSLIVGSVKTIIGHTEGTAGIAGMLKTLLAMQHKTIPPNQHLHNLNPSVKPFYKKLQIPNTPQEWPQVPPNQPLRASVNGFGSGGTNCHAIMESYIPEVHDRGPWGRPKAICEVQPSVVPEVDFTPTPLVFSASSESSLVAMLEKYAHYLKTTDVSIQRLAMVLNLHRSTLPVRIAITGSSKQDVLEAINKQLAKVRESPGTAIGTRPPVIEFDENRRPRILGVFTGQGAQWPGMGQALMKRCALFREKMEVMEQALAQLPDPPEWSLKEELMAPPGKSRLSEAELSLPICAALQVGLVSLLSEAGITFHTVVGHSGGEIGAAYAVGKISAEDAVKIAYYRGIVCKLAIGPDGNRGAMIAVGFGYEEGLNFCSSAQMKGRLTVAASNSPKSVTLSGDEDAVLEAKQMLDNEGLFNRVLKVDTAYHSSHMLPCAEPYTAQLETCNVQVGKGNGVTAWVSSVYEDSRTITDVQDPDMRGAYWTDNLIGRVLFSQALEAALDDGRGALDLILEVGPHPALRGPTLETMRTKLGYEVPYSGVLDRKADDITAFSNALGLVWTHLGSACVNFAGYLSAFEEGNRQVDVTPLSDLPTYPWDHKQIMYRESRLNKQVRHRSAQPHELLGSRTPDDTDYEPRWRNFLKLEEMPWLRDHCIENQIIVPAATYCVIALEAARTLATGKQVESIELSNVAILRPIVLDESSGGTETLLSLRSDIDSIKGKTECIRAEFSLSAGTVEDGHMRTAATGEIRISLASEESNSTGLFPIRSHKPQHELLSVNVNQFYESLSRVGLGYSGPFRAITSVERQMDMASAVIAIDEEVGRSTPVHPTWLDACFQTFLAAYAAPRDGGIWTAFMPTTIGRMTFSPTPNITGSVAVDARLTEFTPGFQATLPTINGDMSIYNSKTGQLEVRIEDFTMSSFLPAGEKDDRTLYLKTIWQQDILSGATFEAEEQTSSPRELKVINACEKVIHYYLSQLSMDMSFYELADKIPGLMGLIEKAAARDASEPTQSELASIMEDFGEHIDMLLVKVIGEKLLNNSPVSAEAPASLSELVSRWHNEGIGFAQVHKHMVSAAKQISHRYPRIRILQVGPSSASLVRSVCQELGQALDSYTIVDGSADAIGEVKAHLSADNLRVDFKTFDVENGIGESADIDPGSFDLVIAHKAFTKQRAALTTIRSLLTPGGFLLMMAATGDQLRFPFFLLSAPPPVPEDDGSFDPQLTNVNREETHSVLQNAGFSGVDSMALDNVPEKHTFSVILSQALDDRISFLRSPLASALNIAMTGKLLMLGGSSPKIANLIRDIQTKLSPVWDGEIIAVESLADLNGQLIDTVETVLSMTELDRPVLEKLSSATFENLQLLLERSKKVLWVTQGARCESPYQNGTIGLGRTFQAENPHKLLQFLDLDTLDDGTTFIAESLLRLVGGASIKEDSSKMPLLWNVEPELAVEKGKLFIPRLLPDMERNDRINALKRKVETQALVGAQPVTLVRSLHNANEVVYSAEEALHHYPKLVQLSTGSELISLRVEYCSVEPVLPNYNEKQLFGCVGRTQEGKRFLALSDSNSSIITVPRMLAIKLNGEDVDDTTTLPVFLSLLNEVRSRVIERSMPAGYTTLLYGSGEPLATALNRRKGISGKSFAFIGYQTESTCGSRASNHIEVGPHTSRKELQSMIPPKTRVLIHLGLNTNTRKLSAIKQVLPTNAAVVSFNDLDSDGLVPHEVLLEALAHVKSLPSSPVGELESASVVKASALVTSGDKEHAIVTAVDWTGDQMITVTQRPIEHSHLFSQDKTYVLVGLSGQIGQSMCRWMVVNGARHIVVTSRNPDKEALWRDELEKQGANIAIEAADVTNKQQLVELRARILETMPPIGGVANGAMVLSDKLFTDMSYDSFQKVLKPKVDGSINLDMVFANDDLDFFILFSSISAVTGQRSQANYAAANNFMAGLASQRRARNLVASVIDIGMVIGIGVIQRTEDGDGISAMETTLRKLDYMPISERDLHHLLAEAILVGSSDESPEIVTGLETYNTNSENSPFWHKNLRFSHLLARADSSQTGQGFGNNVQKTWNEKLADARGPDDALQIMEEAILTYLASSLKLSIENIYTDVPIIDLGIDSLVAVEIRNWIFAEVGHDVPVLKILGGSSVKQICTEVVEDLSFEGKQAEPAEAKAQSAPAPASRDWTKQSAEKKAPEVVSEDSNEVSSDSSLADDTSESIASSERMAHSDSVGDDQLTLPSASVVALDIVDEKPPRPTTLRTESLSLGQSRLYFLSQYLDDDTALNCTVSYALSGRLNIPKLEKSLEAVTQRHETLRTIFYTNEEDGQPVQGIIEKSTFKLKVTSGIAGPADVKGEFDQTHKYHYNLETGDTFIATILSHSADSHTIIFGYHHIIMDGVSWQVFQQDLAQFYNDPNSPKPLPIQYIDFTLKQQQDMSNGAYDERLKFFQDEFSKPVDPLPLFPFAKVSTRKSLRQYAVRDVVTHVNADVMGALKKAAQASRTTSFHFFLSAFQVLLHRLLDTEQMCIGMVDANRSDQSFRNSIGFFLETIPVSFRIDSEQKFSEVLQTTRTKAYSALAKTGVPTEEILRACNIPASTTETPLFQVVFNYRMGASRTSPMEGVDMKFLDYADAKNPFDLVVSVDELEDGTAMLTFSLQDYLYDQEGAELLANAYTYLLDMLSEDINRSVGSVPVFPTNLTDKAVALGTGPQVELAPPSAGTLSQIIINWVDKDPEGIAVKDSNGSIKTYSQLLKRANAISVALLAAGAASSRPICVLLDPGVDTIATILGVLRVGAAYVPLDVRSTNERLADILRESNSTIVLYDAATTDRARELHRISGTAEPISFVTLEEVPQDVEERVRDASTVDGLAMILYTSGSTGKPKGIPLTNGNIRTTILGVSDRAPLGREVVLQQSGQGFDAALYQIFIALANGGTLIMGDNRRDPAELAALMVHEGVTCSVFIVSEMQSMLKYGYEQLRECSTWRIAMVAGEAFTQNLLEQFRGLDRNDLRIFNAYGPTEASICSSMHEVLPGGNAIDFSIPIGKAIANYGTYIVDDQCNPVPIGWPGEIAISGPGVASGYLGLPQLTESKFKDHALVKGPSGWDRLYLTGDKGRMLSDGSIVISGRIDGDDQVKIRGMRVQLNDVSRAIVQASRGNLVDVAVLVRGDSSNQQLVAYVVFSRTSQIHDKGTYLRQLSQELQMPLHMRPAVMISLDILPVTQRGKLDSRKLAALPLPLVSVEEETSEKLTEEEVRLREAWRRVLGETSSFVPIHRSSDFFSVGGNSLLLLPLKAEIRRVFAIDLSLPELFQASTLELLASRLTGNFQNSQIDWEKETKVDEQMFVPPTEQRISTRSAEGISVLLTGATGFLGTAILRQLVESSHVTRVHCAALRPNGQGEPRELGVDSPKIVRHAGDLALSDLGMTQAEVDDLFPDVDVIIHNGAEVSHMKNYRTLRTTNFQSTVELARLAVRGQIPIHYISTGGVTRLSGASVQPESSLAAFHPPVDGSDGYVASKWASEVFLEKLQKQFRGQIWIHRPSSITGDNVPALDIVHSVLRYSRLMKAVPDLTGSTGAFDFIHVDTVSRDIANCAVASTNKKQRESDNVLNYVHQSGEEVVPVDQLKEYLEGSAVGSFSVLPLQEWVCKALGEGLDEVLGSFLLASKGVIRVPLMEKSRRNE</sequence>
<dbReference type="InterPro" id="IPR018201">
    <property type="entry name" value="Ketoacyl_synth_AS"/>
</dbReference>
<dbReference type="Pfam" id="PF21089">
    <property type="entry name" value="PKS_DH_N"/>
    <property type="match status" value="1"/>
</dbReference>
<dbReference type="EMBL" id="ML742137">
    <property type="protein sequence ID" value="KAE8149034.1"/>
    <property type="molecule type" value="Genomic_DNA"/>
</dbReference>
<dbReference type="InterPro" id="IPR050091">
    <property type="entry name" value="PKS_NRPS_Biosynth_Enz"/>
</dbReference>
<dbReference type="Gene3D" id="3.40.366.10">
    <property type="entry name" value="Malonyl-Coenzyme A Acyl Carrier Protein, domain 2"/>
    <property type="match status" value="1"/>
</dbReference>
<evidence type="ECO:0000256" key="4">
    <source>
        <dbReference type="ARBA" id="ARBA00022679"/>
    </source>
</evidence>
<organism evidence="13 14">
    <name type="scientific">Aspergillus avenaceus</name>
    <dbReference type="NCBI Taxonomy" id="36643"/>
    <lineage>
        <taxon>Eukaryota</taxon>
        <taxon>Fungi</taxon>
        <taxon>Dikarya</taxon>
        <taxon>Ascomycota</taxon>
        <taxon>Pezizomycotina</taxon>
        <taxon>Eurotiomycetes</taxon>
        <taxon>Eurotiomycetidae</taxon>
        <taxon>Eurotiales</taxon>
        <taxon>Aspergillaceae</taxon>
        <taxon>Aspergillus</taxon>
        <taxon>Aspergillus subgen. Circumdati</taxon>
    </lineage>
</organism>
<dbReference type="PROSITE" id="PS00455">
    <property type="entry name" value="AMP_BINDING"/>
    <property type="match status" value="1"/>
</dbReference>
<dbReference type="Proteomes" id="UP000325780">
    <property type="component" value="Unassembled WGS sequence"/>
</dbReference>
<dbReference type="SUPFAM" id="SSF55048">
    <property type="entry name" value="Probable ACP-binding domain of malonyl-CoA ACP transacylase"/>
    <property type="match status" value="1"/>
</dbReference>
<protein>
    <submittedName>
        <fullName evidence="13">Putative hybrid NRPS/PKS enzyme</fullName>
    </submittedName>
</protein>
<evidence type="ECO:0000256" key="2">
    <source>
        <dbReference type="ARBA" id="ARBA00022553"/>
    </source>
</evidence>
<dbReference type="SMART" id="SM00825">
    <property type="entry name" value="PKS_KS"/>
    <property type="match status" value="1"/>
</dbReference>
<dbReference type="SMART" id="SM00823">
    <property type="entry name" value="PKS_PP"/>
    <property type="match status" value="2"/>
</dbReference>
<dbReference type="GO" id="GO:0030639">
    <property type="term" value="P:polyketide biosynthetic process"/>
    <property type="evidence" value="ECO:0007669"/>
    <property type="project" value="UniProtKB-ARBA"/>
</dbReference>
<dbReference type="PROSITE" id="PS52004">
    <property type="entry name" value="KS3_2"/>
    <property type="match status" value="1"/>
</dbReference>
<dbReference type="Pfam" id="PF00109">
    <property type="entry name" value="ketoacyl-synt"/>
    <property type="match status" value="1"/>
</dbReference>
<dbReference type="InterPro" id="IPR049552">
    <property type="entry name" value="PKS_DH_N"/>
</dbReference>
<dbReference type="InterPro" id="IPR020841">
    <property type="entry name" value="PKS_Beta-ketoAc_synthase_dom"/>
</dbReference>
<keyword evidence="1" id="KW-0596">Phosphopantetheine</keyword>
<dbReference type="PANTHER" id="PTHR43775">
    <property type="entry name" value="FATTY ACID SYNTHASE"/>
    <property type="match status" value="1"/>
</dbReference>
<dbReference type="SUPFAM" id="SSF47336">
    <property type="entry name" value="ACP-like"/>
    <property type="match status" value="2"/>
</dbReference>
<dbReference type="InterPro" id="IPR042099">
    <property type="entry name" value="ANL_N_sf"/>
</dbReference>
<dbReference type="InterPro" id="IPR057326">
    <property type="entry name" value="KR_dom"/>
</dbReference>
<dbReference type="SUPFAM" id="SSF56801">
    <property type="entry name" value="Acetyl-CoA synthetase-like"/>
    <property type="match status" value="1"/>
</dbReference>
<dbReference type="SMART" id="SM00822">
    <property type="entry name" value="PKS_KR"/>
    <property type="match status" value="1"/>
</dbReference>
<dbReference type="PROSITE" id="PS50075">
    <property type="entry name" value="CARRIER"/>
    <property type="match status" value="2"/>
</dbReference>
<comment type="similarity">
    <text evidence="7">In the C-terminal section; belongs to the NRP synthetase family.</text>
</comment>
<dbReference type="Pfam" id="PF00501">
    <property type="entry name" value="AMP-binding"/>
    <property type="match status" value="1"/>
</dbReference>
<dbReference type="InterPro" id="IPR014043">
    <property type="entry name" value="Acyl_transferase_dom"/>
</dbReference>
<dbReference type="OrthoDB" id="329835at2759"/>
<dbReference type="InterPro" id="IPR020807">
    <property type="entry name" value="PKS_DH"/>
</dbReference>
<evidence type="ECO:0000259" key="10">
    <source>
        <dbReference type="PROSITE" id="PS50075"/>
    </source>
</evidence>
<reference evidence="13 14" key="1">
    <citation type="submission" date="2019-04" db="EMBL/GenBank/DDBJ databases">
        <title>Friends and foes A comparative genomics study of 23 Aspergillus species from section Flavi.</title>
        <authorList>
            <consortium name="DOE Joint Genome Institute"/>
            <person name="Kjaerbolling I."/>
            <person name="Vesth T."/>
            <person name="Frisvad J.C."/>
            <person name="Nybo J.L."/>
            <person name="Theobald S."/>
            <person name="Kildgaard S."/>
            <person name="Isbrandt T."/>
            <person name="Kuo A."/>
            <person name="Sato A."/>
            <person name="Lyhne E.K."/>
            <person name="Kogle M.E."/>
            <person name="Wiebenga A."/>
            <person name="Kun R.S."/>
            <person name="Lubbers R.J."/>
            <person name="Makela M.R."/>
            <person name="Barry K."/>
            <person name="Chovatia M."/>
            <person name="Clum A."/>
            <person name="Daum C."/>
            <person name="Haridas S."/>
            <person name="He G."/>
            <person name="LaButti K."/>
            <person name="Lipzen A."/>
            <person name="Mondo S."/>
            <person name="Riley R."/>
            <person name="Salamov A."/>
            <person name="Simmons B.A."/>
            <person name="Magnuson J.K."/>
            <person name="Henrissat B."/>
            <person name="Mortensen U.H."/>
            <person name="Larsen T.O."/>
            <person name="Devries R.P."/>
            <person name="Grigoriev I.V."/>
            <person name="Machida M."/>
            <person name="Baker S.E."/>
            <person name="Andersen M.R."/>
        </authorList>
    </citation>
    <scope>NUCLEOTIDE SEQUENCE [LARGE SCALE GENOMIC DNA]</scope>
    <source>
        <strain evidence="13 14">IBT 18842</strain>
    </source>
</reference>
<dbReference type="Pfam" id="PF08659">
    <property type="entry name" value="KR"/>
    <property type="match status" value="1"/>
</dbReference>
<dbReference type="InterPro" id="IPR020806">
    <property type="entry name" value="PKS_PP-bd"/>
</dbReference>
<dbReference type="Pfam" id="PF16197">
    <property type="entry name" value="KAsynt_C_assoc"/>
    <property type="match status" value="1"/>
</dbReference>
<dbReference type="InterPro" id="IPR001242">
    <property type="entry name" value="Condensation_dom"/>
</dbReference>
<feature type="compositionally biased region" description="Low complexity" evidence="9">
    <location>
        <begin position="2511"/>
        <end position="2521"/>
    </location>
</feature>
<accession>A0A5N6TRW4</accession>
<dbReference type="InterPro" id="IPR016035">
    <property type="entry name" value="Acyl_Trfase/lysoPLipase"/>
</dbReference>
<dbReference type="Pfam" id="PF14765">
    <property type="entry name" value="PS-DH"/>
    <property type="match status" value="1"/>
</dbReference>
<dbReference type="InterPro" id="IPR013120">
    <property type="entry name" value="FAR_NAD-bd"/>
</dbReference>
<dbReference type="Gene3D" id="3.30.559.30">
    <property type="entry name" value="Nonribosomal peptide synthetase, condensation domain"/>
    <property type="match status" value="1"/>
</dbReference>
<dbReference type="InterPro" id="IPR014031">
    <property type="entry name" value="Ketoacyl_synth_C"/>
</dbReference>
<dbReference type="InterPro" id="IPR056501">
    <property type="entry name" value="NAD-bd_HRPKS_sdrA"/>
</dbReference>
<dbReference type="CDD" id="cd05930">
    <property type="entry name" value="A_NRPS"/>
    <property type="match status" value="1"/>
</dbReference>
<dbReference type="Gene3D" id="3.30.559.10">
    <property type="entry name" value="Chloramphenicol acetyltransferase-like domain"/>
    <property type="match status" value="1"/>
</dbReference>
<feature type="region of interest" description="C-terminal hotdog fold" evidence="8">
    <location>
        <begin position="1122"/>
        <end position="1275"/>
    </location>
</feature>
<feature type="domain" description="Ketosynthase family 3 (KS3)" evidence="11">
    <location>
        <begin position="8"/>
        <end position="444"/>
    </location>
</feature>
<dbReference type="SMART" id="SM00827">
    <property type="entry name" value="PKS_AT"/>
    <property type="match status" value="1"/>
</dbReference>
<dbReference type="InterPro" id="IPR000873">
    <property type="entry name" value="AMP-dep_synth/lig_dom"/>
</dbReference>
<dbReference type="GO" id="GO:0004315">
    <property type="term" value="F:3-oxoacyl-[acyl-carrier-protein] synthase activity"/>
    <property type="evidence" value="ECO:0007669"/>
    <property type="project" value="InterPro"/>
</dbReference>
<keyword evidence="6" id="KW-0511">Multifunctional enzyme</keyword>
<keyword evidence="2" id="KW-0597">Phosphoprotein</keyword>
<evidence type="ECO:0000313" key="14">
    <source>
        <dbReference type="Proteomes" id="UP000325780"/>
    </source>
</evidence>
<keyword evidence="3" id="KW-0436">Ligase</keyword>
<dbReference type="InterPro" id="IPR036736">
    <property type="entry name" value="ACP-like_sf"/>
</dbReference>
<dbReference type="Gene3D" id="3.40.50.720">
    <property type="entry name" value="NAD(P)-binding Rossmann-like Domain"/>
    <property type="match status" value="3"/>
</dbReference>
<dbReference type="InterPro" id="IPR016036">
    <property type="entry name" value="Malonyl_transacylase_ACP-bd"/>
</dbReference>
<evidence type="ECO:0000259" key="11">
    <source>
        <dbReference type="PROSITE" id="PS52004"/>
    </source>
</evidence>
<dbReference type="SUPFAM" id="SSF53901">
    <property type="entry name" value="Thiolase-like"/>
    <property type="match status" value="1"/>
</dbReference>
<dbReference type="Gene3D" id="3.40.50.12780">
    <property type="entry name" value="N-terminal domain of ligase-like"/>
    <property type="match status" value="1"/>
</dbReference>
<dbReference type="Pfam" id="PF23114">
    <property type="entry name" value="NAD-bd_HRPKS_sdrA"/>
    <property type="match status" value="1"/>
</dbReference>
<dbReference type="InterPro" id="IPR014030">
    <property type="entry name" value="Ketoacyl_synth_N"/>
</dbReference>
<evidence type="ECO:0000256" key="7">
    <source>
        <dbReference type="ARBA" id="ARBA00029443"/>
    </source>
</evidence>
<dbReference type="PROSITE" id="PS52019">
    <property type="entry name" value="PKS_MFAS_DH"/>
    <property type="match status" value="1"/>
</dbReference>
<dbReference type="Gene3D" id="1.10.1200.10">
    <property type="entry name" value="ACP-like"/>
    <property type="match status" value="2"/>
</dbReference>
<dbReference type="Pfam" id="PF02801">
    <property type="entry name" value="Ketoacyl-synt_C"/>
    <property type="match status" value="1"/>
</dbReference>
<dbReference type="Gene3D" id="3.40.50.150">
    <property type="entry name" value="Vaccinia Virus protein VP39"/>
    <property type="match status" value="1"/>
</dbReference>
<dbReference type="SMART" id="SM00826">
    <property type="entry name" value="PKS_DH"/>
    <property type="match status" value="1"/>
</dbReference>
<dbReference type="GO" id="GO:0031177">
    <property type="term" value="F:phosphopantetheine binding"/>
    <property type="evidence" value="ECO:0007669"/>
    <property type="project" value="InterPro"/>
</dbReference>
<dbReference type="InterPro" id="IPR013968">
    <property type="entry name" value="PKS_KR"/>
</dbReference>
<keyword evidence="4" id="KW-0808">Transferase</keyword>
<dbReference type="CDD" id="cd19532">
    <property type="entry name" value="C_PKS-NRPS"/>
    <property type="match status" value="1"/>
</dbReference>
<dbReference type="PROSITE" id="PS00012">
    <property type="entry name" value="PHOSPHOPANTETHEINE"/>
    <property type="match status" value="1"/>
</dbReference>
<dbReference type="GO" id="GO:0016874">
    <property type="term" value="F:ligase activity"/>
    <property type="evidence" value="ECO:0007669"/>
    <property type="project" value="UniProtKB-KW"/>
</dbReference>
<dbReference type="SUPFAM" id="SSF53335">
    <property type="entry name" value="S-adenosyl-L-methionine-dependent methyltransferases"/>
    <property type="match status" value="1"/>
</dbReference>
<dbReference type="InterPro" id="IPR020845">
    <property type="entry name" value="AMP-binding_CS"/>
</dbReference>
<name>A0A5N6TRW4_ASPAV</name>
<feature type="region of interest" description="N-terminal hotdog fold" evidence="8">
    <location>
        <begin position="968"/>
        <end position="1104"/>
    </location>
</feature>
<evidence type="ECO:0000256" key="8">
    <source>
        <dbReference type="PROSITE-ProRule" id="PRU01363"/>
    </source>
</evidence>
<feature type="compositionally biased region" description="Basic and acidic residues" evidence="9">
    <location>
        <begin position="2523"/>
        <end position="2534"/>
    </location>
</feature>
<dbReference type="CDD" id="cd00833">
    <property type="entry name" value="PKS"/>
    <property type="match status" value="1"/>
</dbReference>
<dbReference type="Gene3D" id="3.40.47.10">
    <property type="match status" value="1"/>
</dbReference>
<dbReference type="InterPro" id="IPR036291">
    <property type="entry name" value="NAD(P)-bd_dom_sf"/>
</dbReference>
<feature type="domain" description="Carrier" evidence="10">
    <location>
        <begin position="3583"/>
        <end position="3662"/>
    </location>
</feature>
<dbReference type="Gene3D" id="3.30.300.30">
    <property type="match status" value="1"/>
</dbReference>
<dbReference type="Pfam" id="PF07993">
    <property type="entry name" value="NAD_binding_4"/>
    <property type="match status" value="1"/>
</dbReference>
<feature type="active site" description="Proton acceptor; for dehydratase activity" evidence="8">
    <location>
        <position position="1000"/>
    </location>
</feature>
<feature type="domain" description="PKS/mFAS DH" evidence="12">
    <location>
        <begin position="968"/>
        <end position="1275"/>
    </location>
</feature>
<dbReference type="GO" id="GO:0006633">
    <property type="term" value="P:fatty acid biosynthetic process"/>
    <property type="evidence" value="ECO:0007669"/>
    <property type="project" value="InterPro"/>
</dbReference>
<dbReference type="Pfam" id="PF23297">
    <property type="entry name" value="ACP_SdgA_C"/>
    <property type="match status" value="1"/>
</dbReference>
<evidence type="ECO:0000256" key="5">
    <source>
        <dbReference type="ARBA" id="ARBA00022737"/>
    </source>
</evidence>
<dbReference type="SUPFAM" id="SSF52777">
    <property type="entry name" value="CoA-dependent acyltransferases"/>
    <property type="match status" value="2"/>
</dbReference>